<evidence type="ECO:0000313" key="10">
    <source>
        <dbReference type="EMBL" id="ARF72471.1"/>
    </source>
</evidence>
<dbReference type="GO" id="GO:0005886">
    <property type="term" value="C:plasma membrane"/>
    <property type="evidence" value="ECO:0007669"/>
    <property type="project" value="UniProtKB-SubCell"/>
</dbReference>
<feature type="transmembrane region" description="Helical" evidence="8">
    <location>
        <begin position="204"/>
        <end position="223"/>
    </location>
</feature>
<feature type="transmembrane region" description="Helical" evidence="8">
    <location>
        <begin position="115"/>
        <end position="134"/>
    </location>
</feature>
<keyword evidence="7" id="KW-0046">Antibiotic resistance</keyword>
<feature type="transmembrane region" description="Helical" evidence="8">
    <location>
        <begin position="434"/>
        <end position="454"/>
    </location>
</feature>
<feature type="transmembrane region" description="Helical" evidence="8">
    <location>
        <begin position="140"/>
        <end position="165"/>
    </location>
</feature>
<feature type="transmembrane region" description="Helical" evidence="8">
    <location>
        <begin position="84"/>
        <end position="103"/>
    </location>
</feature>
<feature type="domain" description="Major facilitator superfamily (MFS) profile" evidence="9">
    <location>
        <begin position="49"/>
        <end position="498"/>
    </location>
</feature>
<keyword evidence="5 8" id="KW-1133">Transmembrane helix</keyword>
<keyword evidence="6 8" id="KW-0472">Membrane</keyword>
<evidence type="ECO:0000256" key="7">
    <source>
        <dbReference type="ARBA" id="ARBA00023251"/>
    </source>
</evidence>
<evidence type="ECO:0000259" key="9">
    <source>
        <dbReference type="PROSITE" id="PS50850"/>
    </source>
</evidence>
<dbReference type="PROSITE" id="PS50850">
    <property type="entry name" value="MFS"/>
    <property type="match status" value="1"/>
</dbReference>
<evidence type="ECO:0000256" key="5">
    <source>
        <dbReference type="ARBA" id="ARBA00022989"/>
    </source>
</evidence>
<evidence type="ECO:0000256" key="6">
    <source>
        <dbReference type="ARBA" id="ARBA00023136"/>
    </source>
</evidence>
<feature type="transmembrane region" description="Helical" evidence="8">
    <location>
        <begin position="177"/>
        <end position="198"/>
    </location>
</feature>
<dbReference type="InterPro" id="IPR011701">
    <property type="entry name" value="MFS"/>
</dbReference>
<dbReference type="InterPro" id="IPR020846">
    <property type="entry name" value="MFS_dom"/>
</dbReference>
<dbReference type="Proteomes" id="UP000192251">
    <property type="component" value="Chromosome"/>
</dbReference>
<dbReference type="PANTHER" id="PTHR42718">
    <property type="entry name" value="MAJOR FACILITATOR SUPERFAMILY MULTIDRUG TRANSPORTER MFSC"/>
    <property type="match status" value="1"/>
</dbReference>
<protein>
    <submittedName>
        <fullName evidence="10">MFS transporter</fullName>
    </submittedName>
</protein>
<feature type="transmembrane region" description="Helical" evidence="8">
    <location>
        <begin position="45"/>
        <end position="64"/>
    </location>
</feature>
<sequence length="505" mass="51630">MHVPCSSINAFAWIFLLRCRGDAVTEQTLAPQPAERGAEQSPTQAPWATLVVVGVAQLMVMLDSTVVNVALPSIGTQLPADQTALQWTISAYVLMLGGLLLFGGRVSDVFGRRRTFLGGLSVFAVSSVLCGIAGNQELLVAGRAIQGAGAALLSAAALSIVLAVYQDEEQRKIALTAWSGLGVIGATIGVVLGGLIVTAISWRWAFLINIPVCIAAFIGALRSMPALRTNSGRKLRLPSAIVSTAGIAALSFGLIRLHEGFGDRNAWISIGAAMVLLAAVTFMEIGQADPLLPLHLLRKPTYWLSSVGLLLVASVMISSSFLASMYFQRVHEMSAFATGLSLLPMGLAALVVALVAPSLADNLGLGGMYVVGAALQLVGAGVLATGTDSVPLAIVALAVIGAGLPACFVPLFGIGTSHVKLEESGVGSGLLNTFNETGAALGMAVVGTILATSVDSRLNGGGSLVDATTAGVGNGFLGLAICSAIAIVIALVLRSHTRAPQGASC</sequence>
<feature type="transmembrane region" description="Helical" evidence="8">
    <location>
        <begin position="307"/>
        <end position="327"/>
    </location>
</feature>
<feature type="transmembrane region" description="Helical" evidence="8">
    <location>
        <begin position="474"/>
        <end position="493"/>
    </location>
</feature>
<evidence type="ECO:0000256" key="3">
    <source>
        <dbReference type="ARBA" id="ARBA00022475"/>
    </source>
</evidence>
<feature type="transmembrane region" description="Helical" evidence="8">
    <location>
        <begin position="363"/>
        <end position="384"/>
    </location>
</feature>
<keyword evidence="11" id="KW-1185">Reference proteome</keyword>
<evidence type="ECO:0000313" key="11">
    <source>
        <dbReference type="Proteomes" id="UP000192251"/>
    </source>
</evidence>
<feature type="transmembrane region" description="Helical" evidence="8">
    <location>
        <begin position="333"/>
        <end position="356"/>
    </location>
</feature>
<evidence type="ECO:0000256" key="8">
    <source>
        <dbReference type="SAM" id="Phobius"/>
    </source>
</evidence>
<dbReference type="Gene3D" id="1.20.1720.10">
    <property type="entry name" value="Multidrug resistance protein D"/>
    <property type="match status" value="1"/>
</dbReference>
<organism evidence="10 11">
    <name type="scientific">Kitasatospora albolonga</name>
    <dbReference type="NCBI Taxonomy" id="68173"/>
    <lineage>
        <taxon>Bacteria</taxon>
        <taxon>Bacillati</taxon>
        <taxon>Actinomycetota</taxon>
        <taxon>Actinomycetes</taxon>
        <taxon>Kitasatosporales</taxon>
        <taxon>Streptomycetaceae</taxon>
        <taxon>Kitasatospora</taxon>
    </lineage>
</organism>
<dbReference type="PANTHER" id="PTHR42718:SF46">
    <property type="entry name" value="BLR6921 PROTEIN"/>
    <property type="match status" value="1"/>
</dbReference>
<feature type="transmembrane region" description="Helical" evidence="8">
    <location>
        <begin position="390"/>
        <end position="413"/>
    </location>
</feature>
<reference evidence="10 11" key="1">
    <citation type="submission" date="2017-04" db="EMBL/GenBank/DDBJ databases">
        <title>The complete genome sequence of Streptomyces albolongus YIM 101047, the producer of novel bafilomycins and novel odoriferous sesquiterpenoids.</title>
        <authorList>
            <person name="Yin M."/>
            <person name="Jiang Y."/>
        </authorList>
    </citation>
    <scope>NUCLEOTIDE SEQUENCE [LARGE SCALE GENOMIC DNA]</scope>
    <source>
        <strain evidence="10 11">YIM 101047</strain>
    </source>
</reference>
<dbReference type="Pfam" id="PF07690">
    <property type="entry name" value="MFS_1"/>
    <property type="match status" value="1"/>
</dbReference>
<proteinExistence type="predicted"/>
<dbReference type="PRINTS" id="PR01036">
    <property type="entry name" value="TCRTETB"/>
</dbReference>
<dbReference type="CDD" id="cd17321">
    <property type="entry name" value="MFS_MMR_MDR_like"/>
    <property type="match status" value="1"/>
</dbReference>
<dbReference type="AlphaFoldDB" id="A0ABC8BR11"/>
<evidence type="ECO:0000256" key="2">
    <source>
        <dbReference type="ARBA" id="ARBA00022448"/>
    </source>
</evidence>
<accession>A0ABC8BR11</accession>
<name>A0ABC8BR11_9ACTN</name>
<dbReference type="EMBL" id="CP020563">
    <property type="protein sequence ID" value="ARF72471.1"/>
    <property type="molecule type" value="Genomic_DNA"/>
</dbReference>
<comment type="subcellular location">
    <subcellularLocation>
        <location evidence="1">Cell membrane</location>
        <topology evidence="1">Multi-pass membrane protein</topology>
    </subcellularLocation>
</comment>
<keyword evidence="2" id="KW-0813">Transport</keyword>
<dbReference type="SUPFAM" id="SSF103473">
    <property type="entry name" value="MFS general substrate transporter"/>
    <property type="match status" value="1"/>
</dbReference>
<feature type="transmembrane region" description="Helical" evidence="8">
    <location>
        <begin position="267"/>
        <end position="286"/>
    </location>
</feature>
<dbReference type="Gene3D" id="1.20.1250.20">
    <property type="entry name" value="MFS general substrate transporter like domains"/>
    <property type="match status" value="1"/>
</dbReference>
<feature type="transmembrane region" description="Helical" evidence="8">
    <location>
        <begin position="235"/>
        <end position="255"/>
    </location>
</feature>
<gene>
    <name evidence="10" type="ORF">B7C62_09465</name>
</gene>
<evidence type="ECO:0000256" key="4">
    <source>
        <dbReference type="ARBA" id="ARBA00022692"/>
    </source>
</evidence>
<dbReference type="PROSITE" id="PS00216">
    <property type="entry name" value="SUGAR_TRANSPORT_1"/>
    <property type="match status" value="1"/>
</dbReference>
<evidence type="ECO:0000256" key="1">
    <source>
        <dbReference type="ARBA" id="ARBA00004651"/>
    </source>
</evidence>
<keyword evidence="3" id="KW-1003">Cell membrane</keyword>
<dbReference type="InterPro" id="IPR036259">
    <property type="entry name" value="MFS_trans_sf"/>
</dbReference>
<dbReference type="InterPro" id="IPR005829">
    <property type="entry name" value="Sugar_transporter_CS"/>
</dbReference>
<dbReference type="GO" id="GO:0046677">
    <property type="term" value="P:response to antibiotic"/>
    <property type="evidence" value="ECO:0007669"/>
    <property type="project" value="UniProtKB-KW"/>
</dbReference>
<keyword evidence="4 8" id="KW-0812">Transmembrane</keyword>
<dbReference type="KEGG" id="kab:B7C62_09465"/>